<proteinExistence type="predicted"/>
<evidence type="ECO:0000313" key="4">
    <source>
        <dbReference type="Proteomes" id="UP001238540"/>
    </source>
</evidence>
<evidence type="ECO:0000259" key="2">
    <source>
        <dbReference type="Pfam" id="PF13490"/>
    </source>
</evidence>
<comment type="caution">
    <text evidence="3">The sequence shown here is derived from an EMBL/GenBank/DDBJ whole genome shotgun (WGS) entry which is preliminary data.</text>
</comment>
<organism evidence="3 4">
    <name type="scientific">Vibrio ostreicida</name>
    <dbReference type="NCBI Taxonomy" id="526588"/>
    <lineage>
        <taxon>Bacteria</taxon>
        <taxon>Pseudomonadati</taxon>
        <taxon>Pseudomonadota</taxon>
        <taxon>Gammaproteobacteria</taxon>
        <taxon>Vibrionales</taxon>
        <taxon>Vibrionaceae</taxon>
        <taxon>Vibrio</taxon>
    </lineage>
</organism>
<dbReference type="SUPFAM" id="SSF51182">
    <property type="entry name" value="RmlC-like cupins"/>
    <property type="match status" value="1"/>
</dbReference>
<dbReference type="Proteomes" id="UP001238540">
    <property type="component" value="Unassembled WGS sequence"/>
</dbReference>
<dbReference type="EMBL" id="JAUFQC010000001">
    <property type="protein sequence ID" value="MDN3609204.1"/>
    <property type="molecule type" value="Genomic_DNA"/>
</dbReference>
<evidence type="ECO:0000313" key="3">
    <source>
        <dbReference type="EMBL" id="MDN3609204.1"/>
    </source>
</evidence>
<dbReference type="InterPro" id="IPR014710">
    <property type="entry name" value="RmlC-like_jellyroll"/>
</dbReference>
<protein>
    <submittedName>
        <fullName evidence="3">ChrR family anti-sigma-E factor</fullName>
    </submittedName>
</protein>
<dbReference type="InterPro" id="IPR041916">
    <property type="entry name" value="Anti_sigma_zinc_sf"/>
</dbReference>
<reference evidence="4" key="1">
    <citation type="journal article" date="2019" name="Int. J. Syst. Evol. Microbiol.">
        <title>The Global Catalogue of Microorganisms (GCM) 10K type strain sequencing project: providing services to taxonomists for standard genome sequencing and annotation.</title>
        <authorList>
            <consortium name="The Broad Institute Genomics Platform"/>
            <consortium name="The Broad Institute Genome Sequencing Center for Infectious Disease"/>
            <person name="Wu L."/>
            <person name="Ma J."/>
        </authorList>
    </citation>
    <scope>NUCLEOTIDE SEQUENCE [LARGE SCALE GENOMIC DNA]</scope>
    <source>
        <strain evidence="4">CECT 7398</strain>
    </source>
</reference>
<feature type="domain" description="Putative zinc-finger" evidence="2">
    <location>
        <begin position="10"/>
        <end position="36"/>
    </location>
</feature>
<gene>
    <name evidence="3" type="ORF">QWZ16_05630</name>
</gene>
<keyword evidence="4" id="KW-1185">Reference proteome</keyword>
<dbReference type="Pfam" id="PF13490">
    <property type="entry name" value="zf-HC2"/>
    <property type="match status" value="1"/>
</dbReference>
<feature type="domain" description="ChrR-like cupin" evidence="1">
    <location>
        <begin position="130"/>
        <end position="194"/>
    </location>
</feature>
<dbReference type="NCBIfam" id="TIGR02451">
    <property type="entry name" value="anti_sig_ChrR"/>
    <property type="match status" value="1"/>
</dbReference>
<dbReference type="Pfam" id="PF12973">
    <property type="entry name" value="Cupin_7"/>
    <property type="match status" value="1"/>
</dbReference>
<accession>A0ABT8BRB6</accession>
<dbReference type="InterPro" id="IPR012807">
    <property type="entry name" value="Anti-sigma_ChrR"/>
</dbReference>
<dbReference type="InterPro" id="IPR027383">
    <property type="entry name" value="Znf_put"/>
</dbReference>
<name>A0ABT8BRB6_9VIBR</name>
<dbReference type="InterPro" id="IPR025979">
    <property type="entry name" value="ChrR-like_cupin_dom"/>
</dbReference>
<dbReference type="RefSeq" id="WP_076586406.1">
    <property type="nucleotide sequence ID" value="NZ_JABEYA020000002.1"/>
</dbReference>
<evidence type="ECO:0000259" key="1">
    <source>
        <dbReference type="Pfam" id="PF12973"/>
    </source>
</evidence>
<dbReference type="CDD" id="cd20301">
    <property type="entry name" value="cupin_ChrR"/>
    <property type="match status" value="1"/>
</dbReference>
<dbReference type="Gene3D" id="1.10.10.1320">
    <property type="entry name" value="Anti-sigma factor, zinc-finger domain"/>
    <property type="match status" value="1"/>
</dbReference>
<dbReference type="InterPro" id="IPR011051">
    <property type="entry name" value="RmlC_Cupin_sf"/>
</dbReference>
<dbReference type="Gene3D" id="2.60.120.10">
    <property type="entry name" value="Jelly Rolls"/>
    <property type="match status" value="1"/>
</dbReference>
<sequence length="218" mass="24198">MSHHPEYNMLRAYVEGELDAVDGFSIATHLESCPDCKGKVAELEAQYGEKLCALEGESDRAFSAMLDNILAADTLEINVNRRPSTIEVGGKIFQLPRSLTNLRHHIGHWKSYGGKVFSAPIDLGENCRVNLLYISEGVRIPQHTHKGIESTLVLHGGFCDEDGEYEVGDYLVKDASIKHSPYTRAGEDCLCMTILTEPMVFTQGVARMFNMFGKGLYP</sequence>